<dbReference type="PANTHER" id="PTHR45655:SF13">
    <property type="entry name" value="SOLUBLE GUANYLATE CYCLASE GCY-32-RELATED"/>
    <property type="match status" value="1"/>
</dbReference>
<keyword evidence="3" id="KW-1185">Reference proteome</keyword>
<proteinExistence type="predicted"/>
<dbReference type="InterPro" id="IPR038158">
    <property type="entry name" value="H-NOX_domain_sf"/>
</dbReference>
<dbReference type="RefSeq" id="WP_347168019.1">
    <property type="nucleotide sequence ID" value="NZ_JBDNCH010000002.1"/>
</dbReference>
<evidence type="ECO:0000259" key="1">
    <source>
        <dbReference type="Pfam" id="PF07700"/>
    </source>
</evidence>
<protein>
    <submittedName>
        <fullName evidence="2">Heme NO-binding domain-containing protein</fullName>
    </submittedName>
</protein>
<dbReference type="GO" id="GO:0004383">
    <property type="term" value="F:guanylate cyclase activity"/>
    <property type="evidence" value="ECO:0007669"/>
    <property type="project" value="TreeGrafter"/>
</dbReference>
<evidence type="ECO:0000313" key="3">
    <source>
        <dbReference type="Proteomes" id="UP001428774"/>
    </source>
</evidence>
<dbReference type="InterPro" id="IPR011644">
    <property type="entry name" value="Heme_NO-bd"/>
</dbReference>
<comment type="caution">
    <text evidence="2">The sequence shown here is derived from an EMBL/GenBank/DDBJ whole genome shotgun (WGS) entry which is preliminary data.</text>
</comment>
<sequence>MHGLILRTFQVFVQDTYGPEPWRRIVDGAGLDAPDFEAMLNYPQDIFTAVVGAAEVELRKPPDAFLEDVGTYLVSHPNSEGLRRLLRFGGVDFIEFLHSLEDLPDRARLAVADLELPDLDLVDVAPNRFTLLVGAGLPGFGFVLLGVLRAMADDYGALVLMECDGGTLGRQTIAITLIETAYSQGRQFALAASGAPAEEG</sequence>
<name>A0AAW9SN86_9RHOB</name>
<dbReference type="GO" id="GO:0019934">
    <property type="term" value="P:cGMP-mediated signaling"/>
    <property type="evidence" value="ECO:0007669"/>
    <property type="project" value="TreeGrafter"/>
</dbReference>
<dbReference type="Proteomes" id="UP001428774">
    <property type="component" value="Unassembled WGS sequence"/>
</dbReference>
<dbReference type="Pfam" id="PF07700">
    <property type="entry name" value="HNOB"/>
    <property type="match status" value="1"/>
</dbReference>
<reference evidence="2 3" key="1">
    <citation type="submission" date="2024-05" db="EMBL/GenBank/DDBJ databases">
        <title>Genome sequence of Ponticoccus litoralis KCCM 90028.</title>
        <authorList>
            <person name="Kim J.M."/>
            <person name="Lee J.K."/>
            <person name="Choi B.J."/>
            <person name="Bayburt H."/>
            <person name="Baek J.H."/>
            <person name="Jeon C.O."/>
        </authorList>
    </citation>
    <scope>NUCLEOTIDE SEQUENCE [LARGE SCALE GENOMIC DNA]</scope>
    <source>
        <strain evidence="2 3">KCCM 90028</strain>
    </source>
</reference>
<evidence type="ECO:0000313" key="2">
    <source>
        <dbReference type="EMBL" id="MEN9062001.1"/>
    </source>
</evidence>
<organism evidence="2 3">
    <name type="scientific">Ponticoccus litoralis</name>
    <dbReference type="NCBI Taxonomy" id="422297"/>
    <lineage>
        <taxon>Bacteria</taxon>
        <taxon>Pseudomonadati</taxon>
        <taxon>Pseudomonadota</taxon>
        <taxon>Alphaproteobacteria</taxon>
        <taxon>Rhodobacterales</taxon>
        <taxon>Roseobacteraceae</taxon>
        <taxon>Ponticoccus</taxon>
    </lineage>
</organism>
<dbReference type="SUPFAM" id="SSF111126">
    <property type="entry name" value="Ligand-binding domain in the NO signalling and Golgi transport"/>
    <property type="match status" value="1"/>
</dbReference>
<dbReference type="Gene3D" id="3.90.1520.10">
    <property type="entry name" value="H-NOX domain"/>
    <property type="match status" value="1"/>
</dbReference>
<accession>A0AAW9SN86</accession>
<gene>
    <name evidence="2" type="ORF">ABFB10_14365</name>
</gene>
<dbReference type="GO" id="GO:0020037">
    <property type="term" value="F:heme binding"/>
    <property type="evidence" value="ECO:0007669"/>
    <property type="project" value="InterPro"/>
</dbReference>
<dbReference type="GO" id="GO:0070482">
    <property type="term" value="P:response to oxygen levels"/>
    <property type="evidence" value="ECO:0007669"/>
    <property type="project" value="TreeGrafter"/>
</dbReference>
<dbReference type="InterPro" id="IPR024096">
    <property type="entry name" value="NO_sig/Golgi_transp_ligand-bd"/>
</dbReference>
<dbReference type="AlphaFoldDB" id="A0AAW9SN86"/>
<dbReference type="EMBL" id="JBDNCH010000002">
    <property type="protein sequence ID" value="MEN9062001.1"/>
    <property type="molecule type" value="Genomic_DNA"/>
</dbReference>
<dbReference type="GO" id="GO:0008074">
    <property type="term" value="C:guanylate cyclase complex, soluble"/>
    <property type="evidence" value="ECO:0007669"/>
    <property type="project" value="TreeGrafter"/>
</dbReference>
<dbReference type="PANTHER" id="PTHR45655">
    <property type="entry name" value="GUANYLATE CYCLASE SOLUBLE SUBUNIT BETA-2"/>
    <property type="match status" value="1"/>
</dbReference>
<feature type="domain" description="Heme NO-binding" evidence="1">
    <location>
        <begin position="2"/>
        <end position="158"/>
    </location>
</feature>